<evidence type="ECO:0000313" key="5">
    <source>
        <dbReference type="Proteomes" id="UP000263377"/>
    </source>
</evidence>
<keyword evidence="5" id="KW-1185">Reference proteome</keyword>
<dbReference type="AlphaFoldDB" id="A0A372ZVJ6"/>
<dbReference type="EMBL" id="QVIG01000001">
    <property type="protein sequence ID" value="RGD59916.1"/>
    <property type="molecule type" value="Genomic_DNA"/>
</dbReference>
<organism evidence="4 5">
    <name type="scientific">Kitasatospora xanthocidica</name>
    <dbReference type="NCBI Taxonomy" id="83382"/>
    <lineage>
        <taxon>Bacteria</taxon>
        <taxon>Bacillati</taxon>
        <taxon>Actinomycetota</taxon>
        <taxon>Actinomycetes</taxon>
        <taxon>Kitasatosporales</taxon>
        <taxon>Streptomycetaceae</taxon>
        <taxon>Kitasatospora</taxon>
    </lineage>
</organism>
<reference evidence="4 5" key="1">
    <citation type="submission" date="2018-08" db="EMBL/GenBank/DDBJ databases">
        <title>Diversity &amp; Physiological Properties of Lignin-Decomposing Actinobacteria from Soil.</title>
        <authorList>
            <person name="Roh S.G."/>
            <person name="Kim S.B."/>
        </authorList>
    </citation>
    <scope>NUCLEOTIDE SEQUENCE [LARGE SCALE GENOMIC DNA]</scope>
    <source>
        <strain evidence="4 5">MMS17-GH009</strain>
    </source>
</reference>
<evidence type="ECO:0000259" key="3">
    <source>
        <dbReference type="Pfam" id="PF13559"/>
    </source>
</evidence>
<dbReference type="Pfam" id="PF13559">
    <property type="entry name" value="DUF4129"/>
    <property type="match status" value="1"/>
</dbReference>
<feature type="transmembrane region" description="Helical" evidence="2">
    <location>
        <begin position="69"/>
        <end position="89"/>
    </location>
</feature>
<evidence type="ECO:0000256" key="2">
    <source>
        <dbReference type="SAM" id="Phobius"/>
    </source>
</evidence>
<keyword evidence="2" id="KW-0812">Transmembrane</keyword>
<gene>
    <name evidence="4" type="ORF">DR950_20930</name>
</gene>
<feature type="domain" description="Protein-glutamine gamma-glutamyltransferase-like C-terminal" evidence="3">
    <location>
        <begin position="137"/>
        <end position="206"/>
    </location>
</feature>
<keyword evidence="2" id="KW-1133">Transmembrane helix</keyword>
<dbReference type="RefSeq" id="WP_117488064.1">
    <property type="nucleotide sequence ID" value="NZ_QVIG01000001.1"/>
</dbReference>
<comment type="caution">
    <text evidence="4">The sequence shown here is derived from an EMBL/GenBank/DDBJ whole genome shotgun (WGS) entry which is preliminary data.</text>
</comment>
<dbReference type="InterPro" id="IPR025403">
    <property type="entry name" value="TgpA-like_C"/>
</dbReference>
<proteinExistence type="predicted"/>
<keyword evidence="2" id="KW-0472">Membrane</keyword>
<name>A0A372ZVJ6_9ACTN</name>
<sequence length="230" mass="24582">MPNWGDRLLAAGGAPVTVPRDPAREAARDELLDAEYHKHDPSVLQRVTDWIYDHIAKALDSISGDGTTGTTGLVLFLIVAVLIGGAVWWRLGAPRRAARTVQDVYGADGPRSADQYRTDAAGHAAAGRWTEAVREQMRALVRGLEERTLLDNRPGRTADEAAAEAGRALPEHAAALAAAARTFDDIAYGERTADQSAYRLLHELDRTLERTRPVLAPPAPAPAPSSGGAA</sequence>
<accession>A0A372ZVJ6</accession>
<dbReference type="Proteomes" id="UP000263377">
    <property type="component" value="Unassembled WGS sequence"/>
</dbReference>
<protein>
    <submittedName>
        <fullName evidence="4">DUF4129 domain-containing protein</fullName>
    </submittedName>
</protein>
<feature type="region of interest" description="Disordered" evidence="1">
    <location>
        <begin position="209"/>
        <end position="230"/>
    </location>
</feature>
<evidence type="ECO:0000256" key="1">
    <source>
        <dbReference type="SAM" id="MobiDB-lite"/>
    </source>
</evidence>
<evidence type="ECO:0000313" key="4">
    <source>
        <dbReference type="EMBL" id="RGD59916.1"/>
    </source>
</evidence>